<keyword evidence="2" id="KW-1185">Reference proteome</keyword>
<dbReference type="AlphaFoldDB" id="A0A8K0DE71"/>
<protein>
    <submittedName>
        <fullName evidence="1">Uncharacterized protein</fullName>
    </submittedName>
</protein>
<dbReference type="EMBL" id="VTPC01000842">
    <property type="protein sequence ID" value="KAF2904134.1"/>
    <property type="molecule type" value="Genomic_DNA"/>
</dbReference>
<organism evidence="1 2">
    <name type="scientific">Ignelater luminosus</name>
    <name type="common">Cucubano</name>
    <name type="synonym">Pyrophorus luminosus</name>
    <dbReference type="NCBI Taxonomy" id="2038154"/>
    <lineage>
        <taxon>Eukaryota</taxon>
        <taxon>Metazoa</taxon>
        <taxon>Ecdysozoa</taxon>
        <taxon>Arthropoda</taxon>
        <taxon>Hexapoda</taxon>
        <taxon>Insecta</taxon>
        <taxon>Pterygota</taxon>
        <taxon>Neoptera</taxon>
        <taxon>Endopterygota</taxon>
        <taxon>Coleoptera</taxon>
        <taxon>Polyphaga</taxon>
        <taxon>Elateriformia</taxon>
        <taxon>Elateroidea</taxon>
        <taxon>Elateridae</taxon>
        <taxon>Agrypninae</taxon>
        <taxon>Pyrophorini</taxon>
        <taxon>Ignelater</taxon>
    </lineage>
</organism>
<evidence type="ECO:0000313" key="1">
    <source>
        <dbReference type="EMBL" id="KAF2904134.1"/>
    </source>
</evidence>
<evidence type="ECO:0000313" key="2">
    <source>
        <dbReference type="Proteomes" id="UP000801492"/>
    </source>
</evidence>
<proteinExistence type="predicted"/>
<gene>
    <name evidence="1" type="ORF">ILUMI_02023</name>
</gene>
<comment type="caution">
    <text evidence="1">The sequence shown here is derived from an EMBL/GenBank/DDBJ whole genome shotgun (WGS) entry which is preliminary data.</text>
</comment>
<accession>A0A8K0DE71</accession>
<sequence length="92" mass="10835">MPSMFSTLLQHRCLRIPCLVEKKTDKAKAKWLAEEFKEIKDMDRVGRHDPFYNRKRGWTLNGKKREGCCKEVKDKDGNVLKKEKQATRTPRG</sequence>
<dbReference type="Proteomes" id="UP000801492">
    <property type="component" value="Unassembled WGS sequence"/>
</dbReference>
<name>A0A8K0DE71_IGNLU</name>
<reference evidence="1" key="1">
    <citation type="submission" date="2019-08" db="EMBL/GenBank/DDBJ databases">
        <title>The genome of the North American firefly Photinus pyralis.</title>
        <authorList>
            <consortium name="Photinus pyralis genome working group"/>
            <person name="Fallon T.R."/>
            <person name="Sander Lower S.E."/>
            <person name="Weng J.-K."/>
        </authorList>
    </citation>
    <scope>NUCLEOTIDE SEQUENCE</scope>
    <source>
        <strain evidence="1">TRF0915ILg1</strain>
        <tissue evidence="1">Whole body</tissue>
    </source>
</reference>